<feature type="signal peptide" evidence="1">
    <location>
        <begin position="1"/>
        <end position="19"/>
    </location>
</feature>
<dbReference type="EMBL" id="JARFVA010000002">
    <property type="protein sequence ID" value="MDF0706815.1"/>
    <property type="molecule type" value="Genomic_DNA"/>
</dbReference>
<organism evidence="2 3">
    <name type="scientific">Flagellimonas okinawensis</name>
    <dbReference type="NCBI Taxonomy" id="3031324"/>
    <lineage>
        <taxon>Bacteria</taxon>
        <taxon>Pseudomonadati</taxon>
        <taxon>Bacteroidota</taxon>
        <taxon>Flavobacteriia</taxon>
        <taxon>Flavobacteriales</taxon>
        <taxon>Flavobacteriaceae</taxon>
        <taxon>Flagellimonas</taxon>
    </lineage>
</organism>
<evidence type="ECO:0000313" key="2">
    <source>
        <dbReference type="EMBL" id="MDF0706815.1"/>
    </source>
</evidence>
<dbReference type="Proteomes" id="UP001217083">
    <property type="component" value="Unassembled WGS sequence"/>
</dbReference>
<dbReference type="PROSITE" id="PS51257">
    <property type="entry name" value="PROKAR_LIPOPROTEIN"/>
    <property type="match status" value="1"/>
</dbReference>
<keyword evidence="1" id="KW-0732">Signal</keyword>
<proteinExistence type="predicted"/>
<accession>A0ABT5XLQ2</accession>
<protein>
    <recommendedName>
        <fullName evidence="4">Lipoprotein</fullName>
    </recommendedName>
</protein>
<comment type="caution">
    <text evidence="2">The sequence shown here is derived from an EMBL/GenBank/DDBJ whole genome shotgun (WGS) entry which is preliminary data.</text>
</comment>
<feature type="chain" id="PRO_5045132805" description="Lipoprotein" evidence="1">
    <location>
        <begin position="20"/>
        <end position="146"/>
    </location>
</feature>
<evidence type="ECO:0000256" key="1">
    <source>
        <dbReference type="SAM" id="SignalP"/>
    </source>
</evidence>
<dbReference type="RefSeq" id="WP_275648854.1">
    <property type="nucleotide sequence ID" value="NZ_JARFVA010000002.1"/>
</dbReference>
<gene>
    <name evidence="2" type="ORF">PY091_06275</name>
</gene>
<evidence type="ECO:0000313" key="3">
    <source>
        <dbReference type="Proteomes" id="UP001217083"/>
    </source>
</evidence>
<sequence length="146" mass="16418">MKKVLMPLILLVACSWFTACEVDDDSPNFYFTALTTVEANVPESFEFGETYDIEVTYLRPNGCTFFEGFDVMQTAETDRDVVVIGSVLTDEDRACTQAVEEVVAILKFNVIYTEEYKFRFYAGDDTDGNATYLEYTIPVAAQASTN</sequence>
<reference evidence="2 3" key="1">
    <citation type="submission" date="2023-03" db="EMBL/GenBank/DDBJ databases">
        <title>Muricauda XX sp. nov. and Muricauda XXX sp. nov., two novel species isolated from Okinawa Trough.</title>
        <authorList>
            <person name="Cao W."/>
            <person name="Deng X."/>
        </authorList>
    </citation>
    <scope>NUCLEOTIDE SEQUENCE [LARGE SCALE GENOMIC DNA]</scope>
    <source>
        <strain evidence="2 3">81s02</strain>
    </source>
</reference>
<evidence type="ECO:0008006" key="4">
    <source>
        <dbReference type="Google" id="ProtNLM"/>
    </source>
</evidence>
<keyword evidence="3" id="KW-1185">Reference proteome</keyword>
<name>A0ABT5XLQ2_9FLAO</name>